<reference evidence="1" key="1">
    <citation type="submission" date="2020-02" db="EMBL/GenBank/DDBJ databases">
        <authorList>
            <person name="Meier V. D."/>
        </authorList>
    </citation>
    <scope>NUCLEOTIDE SEQUENCE</scope>
    <source>
        <strain evidence="1">AVDCRST_MAG86</strain>
    </source>
</reference>
<sequence length="46" mass="4998">VGKVEDEFELTFVEGIGVGLGHALVCGSWVSDASGRFEAFIRYYVS</sequence>
<dbReference type="EMBL" id="CADCWP010000219">
    <property type="protein sequence ID" value="CAA9578719.1"/>
    <property type="molecule type" value="Genomic_DNA"/>
</dbReference>
<gene>
    <name evidence="1" type="ORF">AVDCRST_MAG86-2481</name>
</gene>
<dbReference type="AlphaFoldDB" id="A0A6J4VJ15"/>
<proteinExistence type="predicted"/>
<evidence type="ECO:0000313" key="1">
    <source>
        <dbReference type="EMBL" id="CAA9578719.1"/>
    </source>
</evidence>
<protein>
    <submittedName>
        <fullName evidence="1">Uncharacterized protein</fullName>
    </submittedName>
</protein>
<organism evidence="1">
    <name type="scientific">uncultured Truepera sp</name>
    <dbReference type="NCBI Taxonomy" id="543023"/>
    <lineage>
        <taxon>Bacteria</taxon>
        <taxon>Thermotogati</taxon>
        <taxon>Deinococcota</taxon>
        <taxon>Deinococci</taxon>
        <taxon>Trueperales</taxon>
        <taxon>Trueperaceae</taxon>
        <taxon>Truepera</taxon>
        <taxon>environmental samples</taxon>
    </lineage>
</organism>
<accession>A0A6J4VJ15</accession>
<name>A0A6J4VJ15_9DEIN</name>
<feature type="non-terminal residue" evidence="1">
    <location>
        <position position="1"/>
    </location>
</feature>